<evidence type="ECO:0000256" key="1">
    <source>
        <dbReference type="SAM" id="MobiDB-lite"/>
    </source>
</evidence>
<protein>
    <submittedName>
        <fullName evidence="2">Uncharacterized protein</fullName>
    </submittedName>
</protein>
<gene>
    <name evidence="2" type="ORF">NDU88_007462</name>
</gene>
<sequence>MLDPAGLLHPLLLQDKLQLTAHGASSEMLVCAPPVKAVSHIYIRFLDRRMRFAGLAVSTTQQRGLHFPASRSGGRGRFKKGEAHCGAACFTALVVSTSQQQGLHFQASQSGGRGRFKKGEAHRGGPVCAY</sequence>
<keyword evidence="3" id="KW-1185">Reference proteome</keyword>
<dbReference type="EMBL" id="JANPWB010000002">
    <property type="protein sequence ID" value="KAJ1212126.1"/>
    <property type="molecule type" value="Genomic_DNA"/>
</dbReference>
<dbReference type="AlphaFoldDB" id="A0AAV7WHG1"/>
<proteinExistence type="predicted"/>
<evidence type="ECO:0000313" key="2">
    <source>
        <dbReference type="EMBL" id="KAJ1212126.1"/>
    </source>
</evidence>
<reference evidence="2" key="1">
    <citation type="journal article" date="2022" name="bioRxiv">
        <title>Sequencing and chromosome-scale assembly of the giantPleurodeles waltlgenome.</title>
        <authorList>
            <person name="Brown T."/>
            <person name="Elewa A."/>
            <person name="Iarovenko S."/>
            <person name="Subramanian E."/>
            <person name="Araus A.J."/>
            <person name="Petzold A."/>
            <person name="Susuki M."/>
            <person name="Suzuki K.-i.T."/>
            <person name="Hayashi T."/>
            <person name="Toyoda A."/>
            <person name="Oliveira C."/>
            <person name="Osipova E."/>
            <person name="Leigh N.D."/>
            <person name="Simon A."/>
            <person name="Yun M.H."/>
        </authorList>
    </citation>
    <scope>NUCLEOTIDE SEQUENCE</scope>
    <source>
        <strain evidence="2">20211129_DDA</strain>
        <tissue evidence="2">Liver</tissue>
    </source>
</reference>
<feature type="region of interest" description="Disordered" evidence="1">
    <location>
        <begin position="106"/>
        <end position="126"/>
    </location>
</feature>
<comment type="caution">
    <text evidence="2">The sequence shown here is derived from an EMBL/GenBank/DDBJ whole genome shotgun (WGS) entry which is preliminary data.</text>
</comment>
<dbReference type="Proteomes" id="UP001066276">
    <property type="component" value="Chromosome 1_2"/>
</dbReference>
<accession>A0AAV7WHG1</accession>
<name>A0AAV7WHG1_PLEWA</name>
<organism evidence="2 3">
    <name type="scientific">Pleurodeles waltl</name>
    <name type="common">Iberian ribbed newt</name>
    <dbReference type="NCBI Taxonomy" id="8319"/>
    <lineage>
        <taxon>Eukaryota</taxon>
        <taxon>Metazoa</taxon>
        <taxon>Chordata</taxon>
        <taxon>Craniata</taxon>
        <taxon>Vertebrata</taxon>
        <taxon>Euteleostomi</taxon>
        <taxon>Amphibia</taxon>
        <taxon>Batrachia</taxon>
        <taxon>Caudata</taxon>
        <taxon>Salamandroidea</taxon>
        <taxon>Salamandridae</taxon>
        <taxon>Pleurodelinae</taxon>
        <taxon>Pleurodeles</taxon>
    </lineage>
</organism>
<evidence type="ECO:0000313" key="3">
    <source>
        <dbReference type="Proteomes" id="UP001066276"/>
    </source>
</evidence>